<dbReference type="FunFam" id="2.60.120.200:FF:000114">
    <property type="entry name" value="Probable endo-1,3(4)-beta-glucanase NFIA_089530"/>
    <property type="match status" value="1"/>
</dbReference>
<organism evidence="6 7">
    <name type="scientific">Mortierella isabellina</name>
    <name type="common">Filamentous fungus</name>
    <name type="synonym">Umbelopsis isabellina</name>
    <dbReference type="NCBI Taxonomy" id="91625"/>
    <lineage>
        <taxon>Eukaryota</taxon>
        <taxon>Fungi</taxon>
        <taxon>Fungi incertae sedis</taxon>
        <taxon>Mucoromycota</taxon>
        <taxon>Mucoromycotina</taxon>
        <taxon>Umbelopsidomycetes</taxon>
        <taxon>Umbelopsidales</taxon>
        <taxon>Umbelopsidaceae</taxon>
        <taxon>Umbelopsis</taxon>
    </lineage>
</organism>
<evidence type="ECO:0000313" key="7">
    <source>
        <dbReference type="Proteomes" id="UP000654370"/>
    </source>
</evidence>
<feature type="chain" id="PRO_5034473633" description="GH16 domain-containing protein" evidence="4">
    <location>
        <begin position="21"/>
        <end position="311"/>
    </location>
</feature>
<dbReference type="GO" id="GO:0004553">
    <property type="term" value="F:hydrolase activity, hydrolyzing O-glycosyl compounds"/>
    <property type="evidence" value="ECO:0007669"/>
    <property type="project" value="InterPro"/>
</dbReference>
<gene>
    <name evidence="6" type="ORF">INT43_004882</name>
</gene>
<comment type="similarity">
    <text evidence="1">Belongs to the glycosyl hydrolase 16 family.</text>
</comment>
<dbReference type="PANTHER" id="PTHR10963">
    <property type="entry name" value="GLYCOSYL HYDROLASE-RELATED"/>
    <property type="match status" value="1"/>
</dbReference>
<name>A0A8H7U7X2_MORIS</name>
<accession>A0A8H7U7X2</accession>
<protein>
    <recommendedName>
        <fullName evidence="5">GH16 domain-containing protein</fullName>
    </recommendedName>
</protein>
<proteinExistence type="inferred from homology"/>
<comment type="caution">
    <text evidence="6">The sequence shown here is derived from an EMBL/GenBank/DDBJ whole genome shotgun (WGS) entry which is preliminary data.</text>
</comment>
<dbReference type="Gene3D" id="2.60.120.200">
    <property type="match status" value="1"/>
</dbReference>
<evidence type="ECO:0000256" key="3">
    <source>
        <dbReference type="ARBA" id="ARBA00023295"/>
    </source>
</evidence>
<dbReference type="CDD" id="cd02181">
    <property type="entry name" value="GH16_fungal_Lam16A_glucanase"/>
    <property type="match status" value="1"/>
</dbReference>
<keyword evidence="3" id="KW-0326">Glycosidase</keyword>
<keyword evidence="2" id="KW-0378">Hydrolase</keyword>
<evidence type="ECO:0000256" key="4">
    <source>
        <dbReference type="SAM" id="SignalP"/>
    </source>
</evidence>
<dbReference type="InterPro" id="IPR050546">
    <property type="entry name" value="Glycosyl_Hydrlase_16"/>
</dbReference>
<keyword evidence="4" id="KW-0732">Signal</keyword>
<dbReference type="Pfam" id="PF26113">
    <property type="entry name" value="GH16_XgeA"/>
    <property type="match status" value="1"/>
</dbReference>
<evidence type="ECO:0000256" key="1">
    <source>
        <dbReference type="ARBA" id="ARBA00006865"/>
    </source>
</evidence>
<evidence type="ECO:0000256" key="2">
    <source>
        <dbReference type="ARBA" id="ARBA00022801"/>
    </source>
</evidence>
<dbReference type="Proteomes" id="UP000654370">
    <property type="component" value="Unassembled WGS sequence"/>
</dbReference>
<dbReference type="InterPro" id="IPR000757">
    <property type="entry name" value="Beta-glucanase-like"/>
</dbReference>
<dbReference type="GO" id="GO:0009251">
    <property type="term" value="P:glucan catabolic process"/>
    <property type="evidence" value="ECO:0007669"/>
    <property type="project" value="TreeGrafter"/>
</dbReference>
<dbReference type="EMBL" id="JAEPQZ010000017">
    <property type="protein sequence ID" value="KAG2172340.1"/>
    <property type="molecule type" value="Genomic_DNA"/>
</dbReference>
<feature type="signal peptide" evidence="4">
    <location>
        <begin position="1"/>
        <end position="20"/>
    </location>
</feature>
<dbReference type="PANTHER" id="PTHR10963:SF24">
    <property type="entry name" value="GLYCOSIDASE C21B10.07-RELATED"/>
    <property type="match status" value="1"/>
</dbReference>
<reference evidence="6" key="1">
    <citation type="submission" date="2020-12" db="EMBL/GenBank/DDBJ databases">
        <title>Metabolic potential, ecology and presence of endohyphal bacteria is reflected in genomic diversity of Mucoromycotina.</title>
        <authorList>
            <person name="Muszewska A."/>
            <person name="Okrasinska A."/>
            <person name="Steczkiewicz K."/>
            <person name="Drgas O."/>
            <person name="Orlowska M."/>
            <person name="Perlinska-Lenart U."/>
            <person name="Aleksandrzak-Piekarczyk T."/>
            <person name="Szatraj K."/>
            <person name="Zielenkiewicz U."/>
            <person name="Pilsyk S."/>
            <person name="Malc E."/>
            <person name="Mieczkowski P."/>
            <person name="Kruszewska J.S."/>
            <person name="Biernat P."/>
            <person name="Pawlowska J."/>
        </authorList>
    </citation>
    <scope>NUCLEOTIDE SEQUENCE</scope>
    <source>
        <strain evidence="6">WA0000067209</strain>
    </source>
</reference>
<dbReference type="AlphaFoldDB" id="A0A8H7U7X2"/>
<dbReference type="PROSITE" id="PS51762">
    <property type="entry name" value="GH16_2"/>
    <property type="match status" value="1"/>
</dbReference>
<dbReference type="InterPro" id="IPR013320">
    <property type="entry name" value="ConA-like_dom_sf"/>
</dbReference>
<evidence type="ECO:0000259" key="5">
    <source>
        <dbReference type="PROSITE" id="PS51762"/>
    </source>
</evidence>
<feature type="domain" description="GH16" evidence="5">
    <location>
        <begin position="4"/>
        <end position="280"/>
    </location>
</feature>
<evidence type="ECO:0000313" key="6">
    <source>
        <dbReference type="EMBL" id="KAG2172340.1"/>
    </source>
</evidence>
<dbReference type="SUPFAM" id="SSF49899">
    <property type="entry name" value="Concanavalin A-like lectins/glucanases"/>
    <property type="match status" value="1"/>
</dbReference>
<dbReference type="OrthoDB" id="192832at2759"/>
<keyword evidence="7" id="KW-1185">Reference proteome</keyword>
<sequence>MRSLSFAAAFLVTTLASVRAYSLVDNYSGSSFFDSFTFFTGSDPTHGFVDYVDAGTASSAGLTQVNNNIVYIYADNKTVASSAGRQSVRITSNKSYNLGLFLFDVNHVPYGCGTWPAMWLVGPNWPNSGEIDIFEGVNLQSVNQMTLHTQEGCTMASSRNQQGSVVSNNCWINAPGQASNQGCSVTNPEASSYGDNLNNGGGGVYATQWGNDGIYIWWYPRNGIPADISNGSPDPSTWRSPDAAFPLGSSCPNDFFANQQIVVDLTFCGDWAGSVYGSSGCPGSSCQDYVQNNPSAFDDAYWSINSFKVYQ</sequence>